<keyword evidence="3" id="KW-1003">Cell membrane</keyword>
<name>A0A1Z9YVW2_9GAMM</name>
<proteinExistence type="inferred from homology"/>
<evidence type="ECO:0000313" key="9">
    <source>
        <dbReference type="Proteomes" id="UP000196536"/>
    </source>
</evidence>
<evidence type="ECO:0000256" key="7">
    <source>
        <dbReference type="SAM" id="Phobius"/>
    </source>
</evidence>
<evidence type="ECO:0000256" key="4">
    <source>
        <dbReference type="ARBA" id="ARBA00022692"/>
    </source>
</evidence>
<reference evidence="8 9" key="1">
    <citation type="submission" date="2017-05" db="EMBL/GenBank/DDBJ databases">
        <title>Acinetobacter populi ANC 5415 (= PBJ7), whole genome shotgun sequencing project.</title>
        <authorList>
            <person name="Nemec A."/>
            <person name="Radolfova-Krizova L."/>
        </authorList>
    </citation>
    <scope>NUCLEOTIDE SEQUENCE [LARGE SCALE GENOMIC DNA]</scope>
    <source>
        <strain evidence="8 9">PBJ7</strain>
    </source>
</reference>
<keyword evidence="9" id="KW-1185">Reference proteome</keyword>
<dbReference type="PANTHER" id="PTHR33884">
    <property type="entry name" value="UPF0410 PROTEIN YMGE"/>
    <property type="match status" value="1"/>
</dbReference>
<accession>A0A1Z9YVW2</accession>
<dbReference type="Pfam" id="PF04226">
    <property type="entry name" value="Transgly_assoc"/>
    <property type="match status" value="1"/>
</dbReference>
<protein>
    <submittedName>
        <fullName evidence="8">GlsB/YeaQ/YmgE family stress response membrane protein</fullName>
    </submittedName>
</protein>
<evidence type="ECO:0000256" key="3">
    <source>
        <dbReference type="ARBA" id="ARBA00022475"/>
    </source>
</evidence>
<dbReference type="Proteomes" id="UP000196536">
    <property type="component" value="Unassembled WGS sequence"/>
</dbReference>
<organism evidence="8 9">
    <name type="scientific">Acinetobacter populi</name>
    <dbReference type="NCBI Taxonomy" id="1582270"/>
    <lineage>
        <taxon>Bacteria</taxon>
        <taxon>Pseudomonadati</taxon>
        <taxon>Pseudomonadota</taxon>
        <taxon>Gammaproteobacteria</taxon>
        <taxon>Moraxellales</taxon>
        <taxon>Moraxellaceae</taxon>
        <taxon>Acinetobacter</taxon>
    </lineage>
</organism>
<evidence type="ECO:0000256" key="5">
    <source>
        <dbReference type="ARBA" id="ARBA00022989"/>
    </source>
</evidence>
<feature type="transmembrane region" description="Helical" evidence="7">
    <location>
        <begin position="28"/>
        <end position="47"/>
    </location>
</feature>
<keyword evidence="6 7" id="KW-0472">Membrane</keyword>
<comment type="similarity">
    <text evidence="2">Belongs to the UPF0410 family.</text>
</comment>
<comment type="caution">
    <text evidence="8">The sequence shown here is derived from an EMBL/GenBank/DDBJ whole genome shotgun (WGS) entry which is preliminary data.</text>
</comment>
<dbReference type="InterPro" id="IPR007341">
    <property type="entry name" value="Transgly_assoc"/>
</dbReference>
<evidence type="ECO:0000256" key="1">
    <source>
        <dbReference type="ARBA" id="ARBA00004651"/>
    </source>
</evidence>
<dbReference type="AlphaFoldDB" id="A0A1Z9YVW2"/>
<dbReference type="OrthoDB" id="9811343at2"/>
<keyword evidence="5 7" id="KW-1133">Transmembrane helix</keyword>
<evidence type="ECO:0000256" key="6">
    <source>
        <dbReference type="ARBA" id="ARBA00023136"/>
    </source>
</evidence>
<evidence type="ECO:0000313" key="8">
    <source>
        <dbReference type="EMBL" id="OUY06345.1"/>
    </source>
</evidence>
<dbReference type="GO" id="GO:0005886">
    <property type="term" value="C:plasma membrane"/>
    <property type="evidence" value="ECO:0007669"/>
    <property type="project" value="UniProtKB-SubCell"/>
</dbReference>
<dbReference type="EMBL" id="NEXX01000005">
    <property type="protein sequence ID" value="OUY06345.1"/>
    <property type="molecule type" value="Genomic_DNA"/>
</dbReference>
<comment type="subcellular location">
    <subcellularLocation>
        <location evidence="1">Cell membrane</location>
        <topology evidence="1">Multi-pass membrane protein</topology>
    </subcellularLocation>
</comment>
<keyword evidence="4 7" id="KW-0812">Transmembrane</keyword>
<evidence type="ECO:0000256" key="2">
    <source>
        <dbReference type="ARBA" id="ARBA00011006"/>
    </source>
</evidence>
<gene>
    <name evidence="8" type="ORF">CAP51_13900</name>
</gene>
<dbReference type="PANTHER" id="PTHR33884:SF7">
    <property type="entry name" value="BSL8023 PROTEIN"/>
    <property type="match status" value="1"/>
</dbReference>
<feature type="transmembrane region" description="Helical" evidence="7">
    <location>
        <begin position="59"/>
        <end position="79"/>
    </location>
</feature>
<sequence length="83" mass="8662">MLSLIWAIIIGFIAGLIARAIHPGEDKAGFIVTTLLGIIGSLVATYGGRALGWYAENEAAGFIASVVGAIVVLFIYNLISKKA</sequence>
<dbReference type="RefSeq" id="WP_087621346.1">
    <property type="nucleotide sequence ID" value="NZ_JAKVJF010000023.1"/>
</dbReference>